<dbReference type="EMBL" id="LR796776">
    <property type="protein sequence ID" value="CAB4165656.1"/>
    <property type="molecule type" value="Genomic_DNA"/>
</dbReference>
<name>A0A6J5P991_9CAUD</name>
<accession>A0A6J5P991</accession>
<evidence type="ECO:0000313" key="4">
    <source>
        <dbReference type="EMBL" id="CAB4220965.1"/>
    </source>
</evidence>
<proteinExistence type="predicted"/>
<evidence type="ECO:0000313" key="1">
    <source>
        <dbReference type="EMBL" id="CAB4164104.1"/>
    </source>
</evidence>
<organism evidence="1">
    <name type="scientific">uncultured Caudovirales phage</name>
    <dbReference type="NCBI Taxonomy" id="2100421"/>
    <lineage>
        <taxon>Viruses</taxon>
        <taxon>Duplodnaviria</taxon>
        <taxon>Heunggongvirae</taxon>
        <taxon>Uroviricota</taxon>
        <taxon>Caudoviricetes</taxon>
        <taxon>Peduoviridae</taxon>
        <taxon>Maltschvirus</taxon>
        <taxon>Maltschvirus maltsch</taxon>
    </lineage>
</organism>
<protein>
    <submittedName>
        <fullName evidence="1">Uncharacterized protein</fullName>
    </submittedName>
</protein>
<evidence type="ECO:0000313" key="2">
    <source>
        <dbReference type="EMBL" id="CAB4165656.1"/>
    </source>
</evidence>
<dbReference type="EMBL" id="LR796758">
    <property type="protein sequence ID" value="CAB4164104.1"/>
    <property type="molecule type" value="Genomic_DNA"/>
</dbReference>
<evidence type="ECO:0000313" key="3">
    <source>
        <dbReference type="EMBL" id="CAB4186694.1"/>
    </source>
</evidence>
<sequence length="219" mass="25523">MLSYLDRILFPDRCEVIEIIPSQRYVYVIFKNGHSSFESFTITNPRRIFVNQQIRKLNSIDVIIRNPQDRLTSGINTFIHHTLRDNPTLNPDTVEWFALNYASLNRHYASQFTWLLNLARYLNPNAKLNFFSMKAIGEITGIHSKPEGVIPTNTALIEKILLIKNNEMYQRLDTAIFKCIGQSLTFKELLQYIKTTDPAAYKYVIEYSQQILNPTYVLP</sequence>
<dbReference type="EMBL" id="LR797099">
    <property type="protein sequence ID" value="CAB4186694.1"/>
    <property type="molecule type" value="Genomic_DNA"/>
</dbReference>
<gene>
    <name evidence="3" type="ORF">UFOVP1146_40</name>
    <name evidence="4" type="ORF">UFOVP1638_105</name>
    <name evidence="1" type="ORF">UFOVP812_373</name>
    <name evidence="2" type="ORF">UFOVP818_192</name>
</gene>
<dbReference type="EMBL" id="LR797502">
    <property type="protein sequence ID" value="CAB4220965.1"/>
    <property type="molecule type" value="Genomic_DNA"/>
</dbReference>
<reference evidence="1" key="1">
    <citation type="submission" date="2020-04" db="EMBL/GenBank/DDBJ databases">
        <authorList>
            <person name="Chiriac C."/>
            <person name="Salcher M."/>
            <person name="Ghai R."/>
            <person name="Kavagutti S V."/>
        </authorList>
    </citation>
    <scope>NUCLEOTIDE SEQUENCE</scope>
</reference>